<evidence type="ECO:0000313" key="3">
    <source>
        <dbReference type="EMBL" id="NIH80182.1"/>
    </source>
</evidence>
<feature type="transmembrane region" description="Helical" evidence="2">
    <location>
        <begin position="27"/>
        <end position="46"/>
    </location>
</feature>
<gene>
    <name evidence="3" type="ORF">FHX46_002712</name>
</gene>
<feature type="transmembrane region" description="Helical" evidence="2">
    <location>
        <begin position="52"/>
        <end position="73"/>
    </location>
</feature>
<evidence type="ECO:0000313" key="4">
    <source>
        <dbReference type="Proteomes" id="UP000754495"/>
    </source>
</evidence>
<dbReference type="EMBL" id="JAANOU010000001">
    <property type="protein sequence ID" value="NIH80182.1"/>
    <property type="molecule type" value="Genomic_DNA"/>
</dbReference>
<reference evidence="3 4" key="1">
    <citation type="submission" date="2020-03" db="EMBL/GenBank/DDBJ databases">
        <title>Sequencing the genomes of 1000 actinobacteria strains.</title>
        <authorList>
            <person name="Klenk H.-P."/>
        </authorList>
    </citation>
    <scope>NUCLEOTIDE SEQUENCE [LARGE SCALE GENOMIC DNA]</scope>
    <source>
        <strain evidence="3 4">DSM 45668</strain>
    </source>
</reference>
<name>A0ABX0SW82_9PSEU</name>
<dbReference type="RefSeq" id="WP_167113998.1">
    <property type="nucleotide sequence ID" value="NZ_JAANOU010000001.1"/>
</dbReference>
<evidence type="ECO:0000256" key="2">
    <source>
        <dbReference type="SAM" id="Phobius"/>
    </source>
</evidence>
<dbReference type="Proteomes" id="UP000754495">
    <property type="component" value="Unassembled WGS sequence"/>
</dbReference>
<comment type="caution">
    <text evidence="3">The sequence shown here is derived from an EMBL/GenBank/DDBJ whole genome shotgun (WGS) entry which is preliminary data.</text>
</comment>
<dbReference type="InterPro" id="IPR006311">
    <property type="entry name" value="TAT_signal"/>
</dbReference>
<keyword evidence="2" id="KW-0812">Transmembrane</keyword>
<feature type="region of interest" description="Disordered" evidence="1">
    <location>
        <begin position="1"/>
        <end position="20"/>
    </location>
</feature>
<dbReference type="PROSITE" id="PS51318">
    <property type="entry name" value="TAT"/>
    <property type="match status" value="1"/>
</dbReference>
<evidence type="ECO:0000256" key="1">
    <source>
        <dbReference type="SAM" id="MobiDB-lite"/>
    </source>
</evidence>
<keyword evidence="4" id="KW-1185">Reference proteome</keyword>
<keyword evidence="2" id="KW-1133">Transmembrane helix</keyword>
<sequence length="217" mass="22845">MTELRKPAEPEPLPLHQEGPGLTRRRLVSGLAGVVIVAAASGGLAGLIGGRIAGLVAAAVVGLPLLCVVVGNVRRRLWLTGTTVVVRVFRTRRVDLVSARRIDLLVTDVRGARTVSLLVGPGQRGRAVKIDLAVYAGTGGRELPVLTLRRLADALADNIESNGLVFAELLVAQLRAEARGAGLSERPLHQLVSAAPAGRIAQRFTMDAVSRFVARLG</sequence>
<proteinExistence type="predicted"/>
<accession>A0ABX0SW82</accession>
<protein>
    <submittedName>
        <fullName evidence="3">Uncharacterized protein</fullName>
    </submittedName>
</protein>
<keyword evidence="2" id="KW-0472">Membrane</keyword>
<organism evidence="3 4">
    <name type="scientific">Amycolatopsis viridis</name>
    <dbReference type="NCBI Taxonomy" id="185678"/>
    <lineage>
        <taxon>Bacteria</taxon>
        <taxon>Bacillati</taxon>
        <taxon>Actinomycetota</taxon>
        <taxon>Actinomycetes</taxon>
        <taxon>Pseudonocardiales</taxon>
        <taxon>Pseudonocardiaceae</taxon>
        <taxon>Amycolatopsis</taxon>
    </lineage>
</organism>